<proteinExistence type="predicted"/>
<evidence type="ECO:0000256" key="1">
    <source>
        <dbReference type="SAM" id="MobiDB-lite"/>
    </source>
</evidence>
<feature type="signal peptide" evidence="2">
    <location>
        <begin position="1"/>
        <end position="20"/>
    </location>
</feature>
<sequence length="114" mass="12966">MSVFLMTVWIPASSVRATDAILPTRCTRPCSSSSSSSSSTAHRLLTNGDTPSYDEARAYHRPKSMSHHFNWPIPDELIDWPESDVRWPPHKHRLHAVDSRTTLDAYQPTHSLRL</sequence>
<organism evidence="4">
    <name type="scientific">Verticillium alfalfae (strain VaMs.102 / ATCC MYA-4576 / FGSC 10136)</name>
    <name type="common">Verticillium wilt of alfalfa</name>
    <name type="synonym">Verticillium albo-atrum</name>
    <dbReference type="NCBI Taxonomy" id="526221"/>
    <lineage>
        <taxon>Eukaryota</taxon>
        <taxon>Fungi</taxon>
        <taxon>Dikarya</taxon>
        <taxon>Ascomycota</taxon>
        <taxon>Pezizomycotina</taxon>
        <taxon>Sordariomycetes</taxon>
        <taxon>Hypocreomycetidae</taxon>
        <taxon>Glomerellales</taxon>
        <taxon>Plectosphaerellaceae</taxon>
        <taxon>Verticillium</taxon>
    </lineage>
</organism>
<name>C9SNX8_VERA1</name>
<dbReference type="HOGENOM" id="CLU_2122935_0_0_1"/>
<feature type="chain" id="PRO_5003002500" evidence="2">
    <location>
        <begin position="21"/>
        <end position="114"/>
    </location>
</feature>
<dbReference type="OrthoDB" id="10556614at2759"/>
<dbReference type="AlphaFoldDB" id="C9SNX8"/>
<keyword evidence="2" id="KW-0732">Signal</keyword>
<evidence type="ECO:0000256" key="2">
    <source>
        <dbReference type="SAM" id="SignalP"/>
    </source>
</evidence>
<dbReference type="KEGG" id="val:VDBG_06603"/>
<dbReference type="GeneID" id="9537083"/>
<feature type="region of interest" description="Disordered" evidence="1">
    <location>
        <begin position="26"/>
        <end position="58"/>
    </location>
</feature>
<evidence type="ECO:0000313" key="3">
    <source>
        <dbReference type="EMBL" id="EEY20493.1"/>
    </source>
</evidence>
<dbReference type="EMBL" id="DS985221">
    <property type="protein sequence ID" value="EEY20493.1"/>
    <property type="molecule type" value="Genomic_DNA"/>
</dbReference>
<dbReference type="Proteomes" id="UP000008698">
    <property type="component" value="Unassembled WGS sequence"/>
</dbReference>
<keyword evidence="4" id="KW-1185">Reference proteome</keyword>
<dbReference type="eggNOG" id="ENOG502T5WJ">
    <property type="taxonomic scope" value="Eukaryota"/>
</dbReference>
<accession>C9SNX8</accession>
<gene>
    <name evidence="3" type="ORF">VDBG_06603</name>
</gene>
<evidence type="ECO:0000313" key="4">
    <source>
        <dbReference type="Proteomes" id="UP000008698"/>
    </source>
</evidence>
<dbReference type="RefSeq" id="XP_003003041.1">
    <property type="nucleotide sequence ID" value="XM_003002995.1"/>
</dbReference>
<protein>
    <submittedName>
        <fullName evidence="3">Predicted protein</fullName>
    </submittedName>
</protein>
<reference evidence="4" key="1">
    <citation type="journal article" date="2011" name="PLoS Pathog.">
        <title>Comparative genomics yields insights into niche adaptation of plant vascular wilt pathogens.</title>
        <authorList>
            <person name="Klosterman S.J."/>
            <person name="Subbarao K.V."/>
            <person name="Kang S."/>
            <person name="Veronese P."/>
            <person name="Gold S.E."/>
            <person name="Thomma B.P.H.J."/>
            <person name="Chen Z."/>
            <person name="Henrissat B."/>
            <person name="Lee Y.-H."/>
            <person name="Park J."/>
            <person name="Garcia-Pedrajas M.D."/>
            <person name="Barbara D.J."/>
            <person name="Anchieta A."/>
            <person name="de Jonge R."/>
            <person name="Santhanam P."/>
            <person name="Maruthachalam K."/>
            <person name="Atallah Z."/>
            <person name="Amyotte S.G."/>
            <person name="Paz Z."/>
            <person name="Inderbitzin P."/>
            <person name="Hayes R.J."/>
            <person name="Heiman D.I."/>
            <person name="Young S."/>
            <person name="Zeng Q."/>
            <person name="Engels R."/>
            <person name="Galagan J."/>
            <person name="Cuomo C.A."/>
            <person name="Dobinson K.F."/>
            <person name="Ma L.-J."/>
        </authorList>
    </citation>
    <scope>NUCLEOTIDE SEQUENCE [LARGE SCALE GENOMIC DNA]</scope>
    <source>
        <strain evidence="4">VaMs.102 / ATCC MYA-4576 / FGSC 10136</strain>
    </source>
</reference>